<evidence type="ECO:0000256" key="1">
    <source>
        <dbReference type="SAM" id="MobiDB-lite"/>
    </source>
</evidence>
<organism evidence="2 3">
    <name type="scientific">Protopolystoma xenopodis</name>
    <dbReference type="NCBI Taxonomy" id="117903"/>
    <lineage>
        <taxon>Eukaryota</taxon>
        <taxon>Metazoa</taxon>
        <taxon>Spiralia</taxon>
        <taxon>Lophotrochozoa</taxon>
        <taxon>Platyhelminthes</taxon>
        <taxon>Monogenea</taxon>
        <taxon>Polyopisthocotylea</taxon>
        <taxon>Polystomatidea</taxon>
        <taxon>Polystomatidae</taxon>
        <taxon>Protopolystoma</taxon>
    </lineage>
</organism>
<evidence type="ECO:0000313" key="3">
    <source>
        <dbReference type="Proteomes" id="UP000784294"/>
    </source>
</evidence>
<comment type="caution">
    <text evidence="2">The sequence shown here is derived from an EMBL/GenBank/DDBJ whole genome shotgun (WGS) entry which is preliminary data.</text>
</comment>
<gene>
    <name evidence="2" type="ORF">PXEA_LOCUS31317</name>
</gene>
<protein>
    <submittedName>
        <fullName evidence="2">Uncharacterized protein</fullName>
    </submittedName>
</protein>
<evidence type="ECO:0000313" key="2">
    <source>
        <dbReference type="EMBL" id="VEL37877.1"/>
    </source>
</evidence>
<dbReference type="AlphaFoldDB" id="A0A3S5BSN6"/>
<feature type="compositionally biased region" description="Basic residues" evidence="1">
    <location>
        <begin position="82"/>
        <end position="91"/>
    </location>
</feature>
<dbReference type="EMBL" id="CAAALY010256221">
    <property type="protein sequence ID" value="VEL37877.1"/>
    <property type="molecule type" value="Genomic_DNA"/>
</dbReference>
<accession>A0A3S5BSN6</accession>
<name>A0A3S5BSN6_9PLAT</name>
<proteinExistence type="predicted"/>
<feature type="region of interest" description="Disordered" evidence="1">
    <location>
        <begin position="60"/>
        <end position="101"/>
    </location>
</feature>
<sequence>MLTELEFHCPHTADLLGLLKQLGLSPPSGQTTTAPSSLQEDPVPRIYKKEDYWLNLKPLVSPRMSPSSDDVRPGTNESSSRLRPKRWRMSRGLHQAERRDKAKWLEYNANGTYFHTK</sequence>
<dbReference type="Proteomes" id="UP000784294">
    <property type="component" value="Unassembled WGS sequence"/>
</dbReference>
<keyword evidence="3" id="KW-1185">Reference proteome</keyword>
<reference evidence="2" key="1">
    <citation type="submission" date="2018-11" db="EMBL/GenBank/DDBJ databases">
        <authorList>
            <consortium name="Pathogen Informatics"/>
        </authorList>
    </citation>
    <scope>NUCLEOTIDE SEQUENCE</scope>
</reference>